<reference evidence="7" key="1">
    <citation type="submission" date="2022-04" db="EMBL/GenBank/DDBJ databases">
        <title>Carnegiea gigantea Genome sequencing and assembly v2.</title>
        <authorList>
            <person name="Copetti D."/>
            <person name="Sanderson M.J."/>
            <person name="Burquez A."/>
            <person name="Wojciechowski M.F."/>
        </authorList>
    </citation>
    <scope>NUCLEOTIDE SEQUENCE</scope>
    <source>
        <strain evidence="7">SGP5-SGP5p</strain>
        <tissue evidence="7">Aerial part</tissue>
    </source>
</reference>
<dbReference type="InterPro" id="IPR052191">
    <property type="entry name" value="tRNA_ntf/polyA_polymerase_I"/>
</dbReference>
<evidence type="ECO:0000256" key="3">
    <source>
        <dbReference type="ARBA" id="ARBA00022741"/>
    </source>
</evidence>
<name>A0A9Q1KVA9_9CARY</name>
<protein>
    <recommendedName>
        <fullName evidence="9">Polynucleotide adenylyltransferase</fullName>
    </recommendedName>
</protein>
<dbReference type="OrthoDB" id="445712at2759"/>
<comment type="caution">
    <text evidence="7">The sequence shown here is derived from an EMBL/GenBank/DDBJ whole genome shotgun (WGS) entry which is preliminary data.</text>
</comment>
<dbReference type="CDD" id="cd05398">
    <property type="entry name" value="NT_ClassII-CCAase"/>
    <property type="match status" value="1"/>
</dbReference>
<dbReference type="GO" id="GO:0000166">
    <property type="term" value="F:nucleotide binding"/>
    <property type="evidence" value="ECO:0007669"/>
    <property type="project" value="UniProtKB-KW"/>
</dbReference>
<sequence length="588" mass="66995">MAIEIFKLSVCCIPTFTNRFPFYSSQKGSLFLHRPTSPSQSIQIHQKFNPTPLRIRWSCAAAIENLDETELIIKPAESQRPVREWKKLSSRELGISSLAISGHARTVLRQLKRNGYEVYLVGGCVRDLILKRIPKDFDILTTAELREIIDIFPHSEIVGRRFPICHVHFGDEIVEVSSFNSCRRTYSRKLIPFGRPIDCDEKDNIRWRNCMQRDFTINGLMFDPFARLVYDYMCGLEDIRNAKFHRDNLTIVVSGHRCKLSFLQACHFMRIVFSVLPIKHVTYGAISYTPHLLHNLNVILVLFAARILRAIRIAARLGFRLARETAQSVRDLSISILKLNRERLLREMNYMLAYGSAEASLRLLWRFGLLEILLPHQAAYLVSSGFRRTDKGTNMLLTLFANLDKLLAPDRPCHSSLWVALLAFHHALSIRARDPLVVTAFSLAVNNGGDISEAVEITRRISWPCDKRFRELLEPRNLEKAELMEQVMDLVASVNHALLDMTQQDAVSKAMAKYPQAPHSNLVFIPLGLYSKVCTIFICVAEGKEGGYSAKGGGNIDYDRLASGSLEELRHIFARVVFNTIYPLESCS</sequence>
<comment type="similarity">
    <text evidence="1 4">Belongs to the tRNA nucleotidyltransferase/poly(A) polymerase family.</text>
</comment>
<organism evidence="7 8">
    <name type="scientific">Carnegiea gigantea</name>
    <dbReference type="NCBI Taxonomy" id="171969"/>
    <lineage>
        <taxon>Eukaryota</taxon>
        <taxon>Viridiplantae</taxon>
        <taxon>Streptophyta</taxon>
        <taxon>Embryophyta</taxon>
        <taxon>Tracheophyta</taxon>
        <taxon>Spermatophyta</taxon>
        <taxon>Magnoliopsida</taxon>
        <taxon>eudicotyledons</taxon>
        <taxon>Gunneridae</taxon>
        <taxon>Pentapetalae</taxon>
        <taxon>Caryophyllales</taxon>
        <taxon>Cactineae</taxon>
        <taxon>Cactaceae</taxon>
        <taxon>Cactoideae</taxon>
        <taxon>Echinocereeae</taxon>
        <taxon>Carnegiea</taxon>
    </lineage>
</organism>
<dbReference type="PANTHER" id="PTHR43051:SF2">
    <property type="entry name" value="POLYNUCLEOTIDE ADENYLYLTRANSFERASE FAMILY PROTEIN-RELATED"/>
    <property type="match status" value="1"/>
</dbReference>
<evidence type="ECO:0000259" key="6">
    <source>
        <dbReference type="Pfam" id="PF12627"/>
    </source>
</evidence>
<dbReference type="Pfam" id="PF12627">
    <property type="entry name" value="PolyA_pol_RNAbd"/>
    <property type="match status" value="1"/>
</dbReference>
<dbReference type="Gene3D" id="1.10.3090.10">
    <property type="entry name" value="cca-adding enzyme, domain 2"/>
    <property type="match status" value="1"/>
</dbReference>
<keyword evidence="8" id="KW-1185">Reference proteome</keyword>
<dbReference type="PANTHER" id="PTHR43051">
    <property type="entry name" value="POLYNUCLEOTIDE ADENYLYLTRANSFERASE FAMILY PROTEIN"/>
    <property type="match status" value="1"/>
</dbReference>
<dbReference type="SUPFAM" id="SSF81301">
    <property type="entry name" value="Nucleotidyltransferase"/>
    <property type="match status" value="1"/>
</dbReference>
<dbReference type="Pfam" id="PF01743">
    <property type="entry name" value="PolyA_pol"/>
    <property type="match status" value="1"/>
</dbReference>
<dbReference type="InterPro" id="IPR032828">
    <property type="entry name" value="PolyA_RNA-bd"/>
</dbReference>
<dbReference type="GO" id="GO:0016779">
    <property type="term" value="F:nucleotidyltransferase activity"/>
    <property type="evidence" value="ECO:0007669"/>
    <property type="project" value="InterPro"/>
</dbReference>
<feature type="domain" description="Poly A polymerase head" evidence="5">
    <location>
        <begin position="118"/>
        <end position="242"/>
    </location>
</feature>
<gene>
    <name evidence="7" type="ORF">Cgig2_005545</name>
</gene>
<keyword evidence="2 4" id="KW-0808">Transferase</keyword>
<dbReference type="InterPro" id="IPR002646">
    <property type="entry name" value="PolA_pol_head_dom"/>
</dbReference>
<dbReference type="InterPro" id="IPR043519">
    <property type="entry name" value="NT_sf"/>
</dbReference>
<evidence type="ECO:0008006" key="9">
    <source>
        <dbReference type="Google" id="ProtNLM"/>
    </source>
</evidence>
<feature type="domain" description="tRNA nucleotidyltransferase/poly(A) polymerase RNA and SrmB- binding" evidence="6">
    <location>
        <begin position="318"/>
        <end position="380"/>
    </location>
</feature>
<evidence type="ECO:0000256" key="4">
    <source>
        <dbReference type="RuleBase" id="RU003953"/>
    </source>
</evidence>
<dbReference type="SUPFAM" id="SSF81891">
    <property type="entry name" value="Poly A polymerase C-terminal region-like"/>
    <property type="match status" value="1"/>
</dbReference>
<evidence type="ECO:0000256" key="2">
    <source>
        <dbReference type="ARBA" id="ARBA00022679"/>
    </source>
</evidence>
<dbReference type="EMBL" id="JAKOGI010000020">
    <property type="protein sequence ID" value="KAJ8449523.1"/>
    <property type="molecule type" value="Genomic_DNA"/>
</dbReference>
<evidence type="ECO:0000313" key="7">
    <source>
        <dbReference type="EMBL" id="KAJ8449523.1"/>
    </source>
</evidence>
<proteinExistence type="inferred from homology"/>
<dbReference type="GO" id="GO:0001680">
    <property type="term" value="P:tRNA 3'-terminal CCA addition"/>
    <property type="evidence" value="ECO:0007669"/>
    <property type="project" value="UniProtKB-ARBA"/>
</dbReference>
<evidence type="ECO:0000259" key="5">
    <source>
        <dbReference type="Pfam" id="PF01743"/>
    </source>
</evidence>
<evidence type="ECO:0000256" key="1">
    <source>
        <dbReference type="ARBA" id="ARBA00007265"/>
    </source>
</evidence>
<dbReference type="GO" id="GO:0003723">
    <property type="term" value="F:RNA binding"/>
    <property type="evidence" value="ECO:0007669"/>
    <property type="project" value="UniProtKB-KW"/>
</dbReference>
<dbReference type="AlphaFoldDB" id="A0A9Q1KVA9"/>
<dbReference type="Proteomes" id="UP001153076">
    <property type="component" value="Unassembled WGS sequence"/>
</dbReference>
<keyword evidence="3" id="KW-0547">Nucleotide-binding</keyword>
<evidence type="ECO:0000313" key="8">
    <source>
        <dbReference type="Proteomes" id="UP001153076"/>
    </source>
</evidence>
<accession>A0A9Q1KVA9</accession>
<keyword evidence="4" id="KW-0694">RNA-binding</keyword>
<dbReference type="Gene3D" id="3.30.460.10">
    <property type="entry name" value="Beta Polymerase, domain 2"/>
    <property type="match status" value="1"/>
</dbReference>